<feature type="transmembrane region" description="Helical" evidence="5">
    <location>
        <begin position="125"/>
        <end position="144"/>
    </location>
</feature>
<reference evidence="7" key="1">
    <citation type="submission" date="2015-03" db="EMBL/GenBank/DDBJ databases">
        <authorList>
            <person name="Nijsse Bart"/>
        </authorList>
    </citation>
    <scope>NUCLEOTIDE SEQUENCE [LARGE SCALE GENOMIC DNA]</scope>
</reference>
<feature type="transmembrane region" description="Helical" evidence="5">
    <location>
        <begin position="212"/>
        <end position="235"/>
    </location>
</feature>
<feature type="transmembrane region" description="Helical" evidence="5">
    <location>
        <begin position="92"/>
        <end position="113"/>
    </location>
</feature>
<dbReference type="InterPro" id="IPR001694">
    <property type="entry name" value="NADH_UbQ_OxRdtase_su1/FPO"/>
</dbReference>
<dbReference type="InterPro" id="IPR052561">
    <property type="entry name" value="ComplexI_Subunit1"/>
</dbReference>
<dbReference type="PANTHER" id="PTHR43359">
    <property type="entry name" value="FORMATE HYDROGENLYASE SUBUNIT 4"/>
    <property type="match status" value="1"/>
</dbReference>
<evidence type="ECO:0000256" key="1">
    <source>
        <dbReference type="ARBA" id="ARBA00004141"/>
    </source>
</evidence>
<keyword evidence="7" id="KW-1185">Reference proteome</keyword>
<dbReference type="AlphaFoldDB" id="A0A0U1KYW9"/>
<evidence type="ECO:0000256" key="4">
    <source>
        <dbReference type="ARBA" id="ARBA00023136"/>
    </source>
</evidence>
<accession>A0A0U1KYW9</accession>
<evidence type="ECO:0000313" key="6">
    <source>
        <dbReference type="EMBL" id="CQR72566.1"/>
    </source>
</evidence>
<dbReference type="RefSeq" id="WP_021167279.1">
    <property type="nucleotide sequence ID" value="NZ_CTRP01000010.1"/>
</dbReference>
<feature type="transmembrane region" description="Helical" evidence="5">
    <location>
        <begin position="66"/>
        <end position="86"/>
    </location>
</feature>
<evidence type="ECO:0000256" key="2">
    <source>
        <dbReference type="ARBA" id="ARBA00022692"/>
    </source>
</evidence>
<name>A0A0U1KYW9_9FIRM</name>
<keyword evidence="6" id="KW-0456">Lyase</keyword>
<comment type="subcellular location">
    <subcellularLocation>
        <location evidence="1">Membrane</location>
        <topology evidence="1">Multi-pass membrane protein</topology>
    </subcellularLocation>
</comment>
<dbReference type="GO" id="GO:0005886">
    <property type="term" value="C:plasma membrane"/>
    <property type="evidence" value="ECO:0007669"/>
    <property type="project" value="TreeGrafter"/>
</dbReference>
<proteinExistence type="predicted"/>
<feature type="transmembrane region" description="Helical" evidence="5">
    <location>
        <begin position="277"/>
        <end position="294"/>
    </location>
</feature>
<dbReference type="EMBL" id="CTRP01000010">
    <property type="protein sequence ID" value="CQR72566.1"/>
    <property type="molecule type" value="Genomic_DNA"/>
</dbReference>
<dbReference type="GO" id="GO:0016829">
    <property type="term" value="F:lyase activity"/>
    <property type="evidence" value="ECO:0007669"/>
    <property type="project" value="UniProtKB-KW"/>
</dbReference>
<feature type="transmembrane region" description="Helical" evidence="5">
    <location>
        <begin position="6"/>
        <end position="28"/>
    </location>
</feature>
<dbReference type="Pfam" id="PF00146">
    <property type="entry name" value="NADHdh"/>
    <property type="match status" value="1"/>
</dbReference>
<dbReference type="Proteomes" id="UP000049855">
    <property type="component" value="Unassembled WGS sequence"/>
</dbReference>
<feature type="transmembrane region" description="Helical" evidence="5">
    <location>
        <begin position="156"/>
        <end position="180"/>
    </location>
</feature>
<evidence type="ECO:0000256" key="3">
    <source>
        <dbReference type="ARBA" id="ARBA00022989"/>
    </source>
</evidence>
<keyword evidence="4 5" id="KW-0472">Membrane</keyword>
<evidence type="ECO:0000313" key="7">
    <source>
        <dbReference type="Proteomes" id="UP000049855"/>
    </source>
</evidence>
<keyword evidence="2 5" id="KW-0812">Transmembrane</keyword>
<gene>
    <name evidence="6" type="ORF">SpAn4DRAFT_3026</name>
</gene>
<sequence>MDQLVTIVISLGYALALVLAAPLVAGIIKVSKARLQNRRGPGVWQVYYDLFKLLQKDSMVSPTTSWVFNLAPYIYFAGAFGAAALLTSGDLFALLYLLAASRFFLAMASLDAGSTFGGMGGSREMYISVLVEPVLLVTMLTVAARAGSTQLAAMSAAAAITPFSLPYIFAAVAFLIILVAETGRIPVDNPDTHLELTMIHEAMVLEYSGRRLGLIFFAAASKQLVFILLFAILFLPWQPEGLSPLQTFLWLVAKVLLTAVALAVIESSTNKMRLFKVPGFMGLAGMLALLALVAQ</sequence>
<protein>
    <submittedName>
        <fullName evidence="6">Formate hydrogenlyase subunit 4</fullName>
    </submittedName>
</protein>
<evidence type="ECO:0000256" key="5">
    <source>
        <dbReference type="SAM" id="Phobius"/>
    </source>
</evidence>
<feature type="transmembrane region" description="Helical" evidence="5">
    <location>
        <begin position="247"/>
        <end position="265"/>
    </location>
</feature>
<keyword evidence="3 5" id="KW-1133">Transmembrane helix</keyword>
<dbReference type="PANTHER" id="PTHR43359:SF1">
    <property type="entry name" value="FORMATE HYDROGENLYASE SUBUNIT 4-RELATED"/>
    <property type="match status" value="1"/>
</dbReference>
<organism evidence="6 7">
    <name type="scientific">Sporomusa ovata</name>
    <dbReference type="NCBI Taxonomy" id="2378"/>
    <lineage>
        <taxon>Bacteria</taxon>
        <taxon>Bacillati</taxon>
        <taxon>Bacillota</taxon>
        <taxon>Negativicutes</taxon>
        <taxon>Selenomonadales</taxon>
        <taxon>Sporomusaceae</taxon>
        <taxon>Sporomusa</taxon>
    </lineage>
</organism>